<sequence>MSVQLIKKDPKTGLLSIDNEGLDILKNIDADISICLIVGPYRQGKSFLMNRFISENENTFSVGDTDEPCTKGIWINKNPIKNSKNTCILFADTEGLESDDCDEAWDTKLFLLSLSISSIFLYNTKNALSNDAFKKLSVMVNLSQRIKIKSNTPTAFNNIKLKQDGPKFVWIVRDYSLKQTLKPNERLNKFLEMESESEKTGKKLDDIKTRNEIKDNMINLFKSFDCFYLRIPEFDGKLNLTLTEQLQSLNSLKFNKISKEFRQEFEEIRSFIYDNITPKEINNEKMRGQVFCEYLKSVVKLINSDECINLHDILSESVKAVAENILSKAKADYTTEMEKLFNDKNTCFNESDFLSKEKTISRNFIEFMRSNIFGSNNLAENYIKKFEEFREVKDHSGKLKGGKLFEFKERNEKQANILNDKVLNDAKNNYIEKMKKFMSSDLPKSWNSFYKSENDFSSECINSMNNNLITSNKTKYLNDFKLFKGEKSYSNKPYSGELLKFYNQNEQSIQDKNLRTANDLWETRKIDQRYSKKADFENALESLKSSLKNVLFECSDFDSFYSNFVNKKDIDRIRNSIIEPTTISSSVYPNYSSGINFQGTFSRPETKFYCPYPNCRFTSQSEHGVKVHIGRMHKEQFDCPYCPLCFSSEHGVRVHIGRMHRDDDSD</sequence>
<dbReference type="InterPro" id="IPR027417">
    <property type="entry name" value="P-loop_NTPase"/>
</dbReference>
<dbReference type="Gene3D" id="3.30.160.60">
    <property type="entry name" value="Classic Zinc Finger"/>
    <property type="match status" value="1"/>
</dbReference>
<protein>
    <recommendedName>
        <fullName evidence="4">GB1/RHD3-type G domain-containing protein</fullName>
    </recommendedName>
</protein>
<dbReference type="InterPro" id="IPR015894">
    <property type="entry name" value="Guanylate-bd_N"/>
</dbReference>
<dbReference type="SUPFAM" id="SSF52540">
    <property type="entry name" value="P-loop containing nucleoside triphosphate hydrolases"/>
    <property type="match status" value="1"/>
</dbReference>
<dbReference type="AlphaFoldDB" id="A0A813V383"/>
<dbReference type="OrthoDB" id="2135133at2759"/>
<accession>A0A813V383</accession>
<proteinExistence type="inferred from homology"/>
<keyword evidence="6" id="KW-1185">Reference proteome</keyword>
<keyword evidence="1" id="KW-0547">Nucleotide-binding</keyword>
<keyword evidence="2" id="KW-0342">GTP-binding</keyword>
<dbReference type="PANTHER" id="PTHR10751">
    <property type="entry name" value="GUANYLATE BINDING PROTEIN"/>
    <property type="match status" value="1"/>
</dbReference>
<evidence type="ECO:0000313" key="6">
    <source>
        <dbReference type="Proteomes" id="UP000663879"/>
    </source>
</evidence>
<dbReference type="EMBL" id="CAJNOC010001105">
    <property type="protein sequence ID" value="CAF0835377.1"/>
    <property type="molecule type" value="Genomic_DNA"/>
</dbReference>
<dbReference type="InterPro" id="IPR030386">
    <property type="entry name" value="G_GB1_RHD3_dom"/>
</dbReference>
<dbReference type="GO" id="GO:0003924">
    <property type="term" value="F:GTPase activity"/>
    <property type="evidence" value="ECO:0007669"/>
    <property type="project" value="InterPro"/>
</dbReference>
<evidence type="ECO:0000256" key="1">
    <source>
        <dbReference type="ARBA" id="ARBA00022741"/>
    </source>
</evidence>
<feature type="domain" description="GB1/RHD3-type G" evidence="4">
    <location>
        <begin position="29"/>
        <end position="307"/>
    </location>
</feature>
<dbReference type="Pfam" id="PF02263">
    <property type="entry name" value="GBP"/>
    <property type="match status" value="1"/>
</dbReference>
<evidence type="ECO:0000256" key="3">
    <source>
        <dbReference type="PROSITE-ProRule" id="PRU01052"/>
    </source>
</evidence>
<name>A0A813V383_9BILA</name>
<evidence type="ECO:0000313" key="5">
    <source>
        <dbReference type="EMBL" id="CAF0835377.1"/>
    </source>
</evidence>
<evidence type="ECO:0000256" key="2">
    <source>
        <dbReference type="ARBA" id="ARBA00023134"/>
    </source>
</evidence>
<organism evidence="5 6">
    <name type="scientific">Brachionus calyciflorus</name>
    <dbReference type="NCBI Taxonomy" id="104777"/>
    <lineage>
        <taxon>Eukaryota</taxon>
        <taxon>Metazoa</taxon>
        <taxon>Spiralia</taxon>
        <taxon>Gnathifera</taxon>
        <taxon>Rotifera</taxon>
        <taxon>Eurotatoria</taxon>
        <taxon>Monogononta</taxon>
        <taxon>Pseudotrocha</taxon>
        <taxon>Ploima</taxon>
        <taxon>Brachionidae</taxon>
        <taxon>Brachionus</taxon>
    </lineage>
</organism>
<gene>
    <name evidence="5" type="ORF">OXX778_LOCUS8178</name>
</gene>
<dbReference type="SMART" id="SM00355">
    <property type="entry name" value="ZnF_C2H2"/>
    <property type="match status" value="2"/>
</dbReference>
<dbReference type="InterPro" id="IPR013087">
    <property type="entry name" value="Znf_C2H2_type"/>
</dbReference>
<dbReference type="Proteomes" id="UP000663879">
    <property type="component" value="Unassembled WGS sequence"/>
</dbReference>
<dbReference type="GO" id="GO:0005525">
    <property type="term" value="F:GTP binding"/>
    <property type="evidence" value="ECO:0007669"/>
    <property type="project" value="UniProtKB-KW"/>
</dbReference>
<dbReference type="PROSITE" id="PS00028">
    <property type="entry name" value="ZINC_FINGER_C2H2_1"/>
    <property type="match status" value="1"/>
</dbReference>
<reference evidence="5" key="1">
    <citation type="submission" date="2021-02" db="EMBL/GenBank/DDBJ databases">
        <authorList>
            <person name="Nowell W R."/>
        </authorList>
    </citation>
    <scope>NUCLEOTIDE SEQUENCE</scope>
    <source>
        <strain evidence="5">Ploen Becks lab</strain>
    </source>
</reference>
<comment type="caution">
    <text evidence="5">The sequence shown here is derived from an EMBL/GenBank/DDBJ whole genome shotgun (WGS) entry which is preliminary data.</text>
</comment>
<comment type="similarity">
    <text evidence="3">Belongs to the TRAFAC class dynamin-like GTPase superfamily. GB1/RHD3 GTPase family.</text>
</comment>
<dbReference type="Gene3D" id="3.40.50.300">
    <property type="entry name" value="P-loop containing nucleotide triphosphate hydrolases"/>
    <property type="match status" value="1"/>
</dbReference>
<evidence type="ECO:0000259" key="4">
    <source>
        <dbReference type="PROSITE" id="PS51715"/>
    </source>
</evidence>
<dbReference type="PROSITE" id="PS51715">
    <property type="entry name" value="G_GB1_RHD3"/>
    <property type="match status" value="1"/>
</dbReference>